<organism evidence="2 3">
    <name type="scientific">Theileria orientalis</name>
    <dbReference type="NCBI Taxonomy" id="68886"/>
    <lineage>
        <taxon>Eukaryota</taxon>
        <taxon>Sar</taxon>
        <taxon>Alveolata</taxon>
        <taxon>Apicomplexa</taxon>
        <taxon>Aconoidasida</taxon>
        <taxon>Piroplasmida</taxon>
        <taxon>Theileriidae</taxon>
        <taxon>Theileria</taxon>
    </lineage>
</organism>
<dbReference type="OrthoDB" id="10255128at2759"/>
<accession>A0A976M7P3</accession>
<proteinExistence type="predicted"/>
<dbReference type="InterPro" id="IPR027267">
    <property type="entry name" value="AH/BAR_dom_sf"/>
</dbReference>
<evidence type="ECO:0000313" key="2">
    <source>
        <dbReference type="EMBL" id="UKJ89993.2"/>
    </source>
</evidence>
<sequence>MVSNKRRGSGAQLKKNNIEIKTGNERTFSLSTEYQSEVDKLSRLDTIDGNVSPKTTLEDPLIKHDPLNDFTVYFSKILSYIFSKKESLKRESMVQELLKLVFSDFCNIEQQYVQGLRELSERIDLSPGGYSDDSIMMLKWFKSYIKKLAHNHLDFMEAISTECLIKDTNQKLYDINKQINELKKELEEYKSDRTKYISGLKEMYIKAKSKVSVCLDATHQAPSIKTSLHKTLIPVILNFVEVTNVVDRSDEFKFFVSFNNKVDSLVSTLMDLDRKKSAEIRESLAKFVVYETAKLRNLQYDLNDLIDELNKNRPIINIGEEYVNKQKEWMPKIGPCRSVELNTSVDQDKYEGFTHATIQPPSIKVICKIESDLERFIEYVWGKNQVISLKEFAEEMQSSLVRQIFCETLSRNAVQNPELKSKDKFQLLADMVNLVLMVSEKQSDYWTGYSVMKLSDRIYTVIDSSEDERCYLWSMICTNNYWKKREFWEECLTIIISMDLKAMFETVGCMTTGIKKIECVPITEDPLAFQERMYKYGIPASECEELVNRVCKNLRMPQTYTEAIIQV</sequence>
<evidence type="ECO:0000313" key="3">
    <source>
        <dbReference type="Proteomes" id="UP000244803"/>
    </source>
</evidence>
<name>A0A976M7P3_THEOR</name>
<feature type="coiled-coil region" evidence="1">
    <location>
        <begin position="165"/>
        <end position="199"/>
    </location>
</feature>
<dbReference type="Proteomes" id="UP000244803">
    <property type="component" value="Chromosome 4"/>
</dbReference>
<dbReference type="Gene3D" id="1.20.1270.60">
    <property type="entry name" value="Arfaptin homology (AH) domain/BAR domain"/>
    <property type="match status" value="1"/>
</dbReference>
<protein>
    <recommendedName>
        <fullName evidence="4">SBF1/SBF2 domain-containing protein</fullName>
    </recommendedName>
</protein>
<gene>
    <name evidence="2" type="ORF">MACJ_003251</name>
</gene>
<evidence type="ECO:0008006" key="4">
    <source>
        <dbReference type="Google" id="ProtNLM"/>
    </source>
</evidence>
<keyword evidence="1" id="KW-0175">Coiled coil</keyword>
<evidence type="ECO:0000256" key="1">
    <source>
        <dbReference type="SAM" id="Coils"/>
    </source>
</evidence>
<dbReference type="EMBL" id="CP056067">
    <property type="protein sequence ID" value="UKJ89993.2"/>
    <property type="molecule type" value="Genomic_DNA"/>
</dbReference>
<reference evidence="2" key="1">
    <citation type="submission" date="2022-07" db="EMBL/GenBank/DDBJ databases">
        <title>Evaluation of T. orientalis genome assembly methods using nanopore sequencing and analysis of variation between genomes.</title>
        <authorList>
            <person name="Yam J."/>
            <person name="Micallef M.L."/>
            <person name="Liu M."/>
            <person name="Djordjevic S.P."/>
            <person name="Bogema D.R."/>
            <person name="Jenkins C."/>
        </authorList>
    </citation>
    <scope>NUCLEOTIDE SEQUENCE</scope>
    <source>
        <strain evidence="2">Fish Creek</strain>
    </source>
</reference>
<dbReference type="AlphaFoldDB" id="A0A976M7P3"/>